<evidence type="ECO:0000256" key="1">
    <source>
        <dbReference type="ARBA" id="ARBA00022801"/>
    </source>
</evidence>
<keyword evidence="3 4" id="KW-0443">Lipid metabolism</keyword>
<evidence type="ECO:0000256" key="5">
    <source>
        <dbReference type="SAM" id="MobiDB-lite"/>
    </source>
</evidence>
<dbReference type="EMBL" id="JBBHLI010000003">
    <property type="protein sequence ID" value="MEK9500814.1"/>
    <property type="molecule type" value="Genomic_DNA"/>
</dbReference>
<dbReference type="InterPro" id="IPR002641">
    <property type="entry name" value="PNPLA_dom"/>
</dbReference>
<keyword evidence="2 4" id="KW-0442">Lipid degradation</keyword>
<proteinExistence type="predicted"/>
<sequence length="411" mass="44760">MTPTPPPVERQAAPVAPISLVDRLSAPGPKRVLSLDGGGIRGLITLGYLQRLESVLRARSGRPDYVLADYFDLMGGTSTGSIIAACLALGWPVDKVIGLYRTLAADVFRPRRSLLGPLARLVGSKFDERPLEEAIRREIGEMRIDDPRFRCGLVVIAKRADTASVWQLTNVPGHRFFEMNRHLKIWEVLRASSAAPTYFDPQRMADVGAGESAIFVDGSVSMHSNPALQMFMVACLDGFGLRWPTGADRILLCSVGTGAHDVAPSQESIRGYRQVQWLGQLMVQLLRDASDLGETMLQWMSRSPTAREIDLQIGTLEGDHLTPEPLLTYLRYDVPLSVQGLHAVGVDVAESELSKLRALDGADQVERLREIGEAAAASQVRADHLPTGFDAHEPGPRDSSGSAPEPTAAER</sequence>
<organism evidence="7 8">
    <name type="scientific">Gaopeijia maritima</name>
    <dbReference type="NCBI Taxonomy" id="3119007"/>
    <lineage>
        <taxon>Bacteria</taxon>
        <taxon>Pseudomonadati</taxon>
        <taxon>Gemmatimonadota</taxon>
        <taxon>Longimicrobiia</taxon>
        <taxon>Gaopeijiales</taxon>
        <taxon>Gaopeijiaceae</taxon>
        <taxon>Gaopeijia</taxon>
    </lineage>
</organism>
<comment type="caution">
    <text evidence="7">The sequence shown here is derived from an EMBL/GenBank/DDBJ whole genome shotgun (WGS) entry which is preliminary data.</text>
</comment>
<accession>A0ABU9E828</accession>
<dbReference type="SUPFAM" id="SSF52151">
    <property type="entry name" value="FabD/lysophospholipase-like"/>
    <property type="match status" value="1"/>
</dbReference>
<dbReference type="Gene3D" id="3.40.1090.10">
    <property type="entry name" value="Cytosolic phospholipase A2 catalytic domain"/>
    <property type="match status" value="1"/>
</dbReference>
<feature type="active site" description="Nucleophile" evidence="4">
    <location>
        <position position="78"/>
    </location>
</feature>
<dbReference type="Pfam" id="PF01734">
    <property type="entry name" value="Patatin"/>
    <property type="match status" value="1"/>
</dbReference>
<dbReference type="PANTHER" id="PTHR24185:SF1">
    <property type="entry name" value="CALCIUM-INDEPENDENT PHOSPHOLIPASE A2-GAMMA"/>
    <property type="match status" value="1"/>
</dbReference>
<dbReference type="Proteomes" id="UP001484239">
    <property type="component" value="Unassembled WGS sequence"/>
</dbReference>
<feature type="short sequence motif" description="GXGXXG" evidence="4">
    <location>
        <begin position="37"/>
        <end position="42"/>
    </location>
</feature>
<evidence type="ECO:0000313" key="7">
    <source>
        <dbReference type="EMBL" id="MEK9500814.1"/>
    </source>
</evidence>
<evidence type="ECO:0000256" key="2">
    <source>
        <dbReference type="ARBA" id="ARBA00022963"/>
    </source>
</evidence>
<feature type="domain" description="PNPLA" evidence="6">
    <location>
        <begin position="33"/>
        <end position="231"/>
    </location>
</feature>
<evidence type="ECO:0000313" key="8">
    <source>
        <dbReference type="Proteomes" id="UP001484239"/>
    </source>
</evidence>
<feature type="region of interest" description="Disordered" evidence="5">
    <location>
        <begin position="376"/>
        <end position="411"/>
    </location>
</feature>
<comment type="caution">
    <text evidence="4">Lacks conserved residue(s) required for the propagation of feature annotation.</text>
</comment>
<keyword evidence="1 4" id="KW-0378">Hydrolase</keyword>
<feature type="active site" description="Proton acceptor" evidence="4">
    <location>
        <position position="217"/>
    </location>
</feature>
<feature type="short sequence motif" description="GXSXG" evidence="4">
    <location>
        <begin position="76"/>
        <end position="80"/>
    </location>
</feature>
<dbReference type="PANTHER" id="PTHR24185">
    <property type="entry name" value="CALCIUM-INDEPENDENT PHOSPHOLIPASE A2-GAMMA"/>
    <property type="match status" value="1"/>
</dbReference>
<evidence type="ECO:0000256" key="3">
    <source>
        <dbReference type="ARBA" id="ARBA00023098"/>
    </source>
</evidence>
<keyword evidence="8" id="KW-1185">Reference proteome</keyword>
<evidence type="ECO:0000259" key="6">
    <source>
        <dbReference type="PROSITE" id="PS51635"/>
    </source>
</evidence>
<protein>
    <submittedName>
        <fullName evidence="7">Patatin-like phospholipase family protein</fullName>
    </submittedName>
</protein>
<dbReference type="PROSITE" id="PS51635">
    <property type="entry name" value="PNPLA"/>
    <property type="match status" value="1"/>
</dbReference>
<dbReference type="RefSeq" id="WP_405279593.1">
    <property type="nucleotide sequence ID" value="NZ_JBBHLI010000003.1"/>
</dbReference>
<evidence type="ECO:0000256" key="4">
    <source>
        <dbReference type="PROSITE-ProRule" id="PRU01161"/>
    </source>
</evidence>
<gene>
    <name evidence="7" type="ORF">WI372_07485</name>
</gene>
<reference evidence="7 8" key="1">
    <citation type="submission" date="2024-02" db="EMBL/GenBank/DDBJ databases">
        <title>A novel Gemmatimonadota bacterium.</title>
        <authorList>
            <person name="Du Z.-J."/>
            <person name="Ye Y.-Q."/>
        </authorList>
    </citation>
    <scope>NUCLEOTIDE SEQUENCE [LARGE SCALE GENOMIC DNA]</scope>
    <source>
        <strain evidence="7 8">DH-20</strain>
    </source>
</reference>
<dbReference type="InterPro" id="IPR016035">
    <property type="entry name" value="Acyl_Trfase/lysoPLipase"/>
</dbReference>
<name>A0ABU9E828_9BACT</name>